<dbReference type="GO" id="GO:0046654">
    <property type="term" value="P:tetrahydrofolate biosynthetic process"/>
    <property type="evidence" value="ECO:0007669"/>
    <property type="project" value="UniProtKB-UniRule"/>
</dbReference>
<keyword evidence="6" id="KW-0342">GTP-binding</keyword>
<dbReference type="EC" id="3.5.4.16" evidence="6"/>
<keyword evidence="6" id="KW-0479">Metal-binding</keyword>
<feature type="binding site" evidence="6">
    <location>
        <position position="115"/>
    </location>
    <ligand>
        <name>Zn(2+)</name>
        <dbReference type="ChEBI" id="CHEBI:29105"/>
    </ligand>
</feature>
<comment type="subunit">
    <text evidence="6">Homopolymer.</text>
</comment>
<dbReference type="GO" id="GO:0006729">
    <property type="term" value="P:tetrahydrobiopterin biosynthetic process"/>
    <property type="evidence" value="ECO:0007669"/>
    <property type="project" value="TreeGrafter"/>
</dbReference>
<dbReference type="PANTHER" id="PTHR11109:SF7">
    <property type="entry name" value="GTP CYCLOHYDROLASE 1"/>
    <property type="match status" value="1"/>
</dbReference>
<evidence type="ECO:0000256" key="1">
    <source>
        <dbReference type="ARBA" id="ARBA00001052"/>
    </source>
</evidence>
<dbReference type="NCBIfam" id="NF006825">
    <property type="entry name" value="PRK09347.1-2"/>
    <property type="match status" value="1"/>
</dbReference>
<dbReference type="PANTHER" id="PTHR11109">
    <property type="entry name" value="GTP CYCLOHYDROLASE I"/>
    <property type="match status" value="1"/>
</dbReference>
<evidence type="ECO:0000313" key="8">
    <source>
        <dbReference type="EMBL" id="SEL96292.1"/>
    </source>
</evidence>
<gene>
    <name evidence="6" type="primary">folE</name>
    <name evidence="8" type="ORF">SAMN04488008_107120</name>
</gene>
<evidence type="ECO:0000256" key="3">
    <source>
        <dbReference type="ARBA" id="ARBA00008085"/>
    </source>
</evidence>
<name>A0A1H7UGW1_9FLAO</name>
<dbReference type="GO" id="GO:0005525">
    <property type="term" value="F:GTP binding"/>
    <property type="evidence" value="ECO:0007669"/>
    <property type="project" value="UniProtKB-KW"/>
</dbReference>
<evidence type="ECO:0000256" key="2">
    <source>
        <dbReference type="ARBA" id="ARBA00005080"/>
    </source>
</evidence>
<dbReference type="PROSITE" id="PS00859">
    <property type="entry name" value="GTP_CYCLOHYDROL_1_1"/>
    <property type="match status" value="1"/>
</dbReference>
<dbReference type="GO" id="GO:0008270">
    <property type="term" value="F:zinc ion binding"/>
    <property type="evidence" value="ECO:0007669"/>
    <property type="project" value="UniProtKB-UniRule"/>
</dbReference>
<keyword evidence="6" id="KW-0547">Nucleotide-binding</keyword>
<reference evidence="9" key="1">
    <citation type="submission" date="2016-10" db="EMBL/GenBank/DDBJ databases">
        <authorList>
            <person name="Varghese N."/>
            <person name="Submissions S."/>
        </authorList>
    </citation>
    <scope>NUCLEOTIDE SEQUENCE [LARGE SCALE GENOMIC DNA]</scope>
    <source>
        <strain evidence="9">DSM 16471</strain>
    </source>
</reference>
<dbReference type="Pfam" id="PF01227">
    <property type="entry name" value="GTP_cyclohydroI"/>
    <property type="match status" value="1"/>
</dbReference>
<protein>
    <recommendedName>
        <fullName evidence="6">GTP cyclohydrolase 1</fullName>
        <ecNumber evidence="6">3.5.4.16</ecNumber>
    </recommendedName>
    <alternativeName>
        <fullName evidence="6">GTP cyclohydrolase I</fullName>
        <shortName evidence="6">GTP-CH-I</shortName>
    </alternativeName>
</protein>
<dbReference type="STRING" id="228957.SAMN04488008_107120"/>
<feature type="binding site" evidence="6">
    <location>
        <position position="112"/>
    </location>
    <ligand>
        <name>Zn(2+)</name>
        <dbReference type="ChEBI" id="CHEBI:29105"/>
    </ligand>
</feature>
<dbReference type="Proteomes" id="UP000198990">
    <property type="component" value="Unassembled WGS sequence"/>
</dbReference>
<dbReference type="Gene3D" id="1.10.286.10">
    <property type="match status" value="1"/>
</dbReference>
<evidence type="ECO:0000259" key="7">
    <source>
        <dbReference type="Pfam" id="PF01227"/>
    </source>
</evidence>
<keyword evidence="9" id="KW-1185">Reference proteome</keyword>
<feature type="domain" description="GTP cyclohydrolase I" evidence="7">
    <location>
        <begin position="44"/>
        <end position="218"/>
    </location>
</feature>
<evidence type="ECO:0000256" key="6">
    <source>
        <dbReference type="HAMAP-Rule" id="MF_00223"/>
    </source>
</evidence>
<dbReference type="GO" id="GO:0005737">
    <property type="term" value="C:cytoplasm"/>
    <property type="evidence" value="ECO:0007669"/>
    <property type="project" value="TreeGrafter"/>
</dbReference>
<comment type="catalytic activity">
    <reaction evidence="1 6">
        <text>GTP + H2O = 7,8-dihydroneopterin 3'-triphosphate + formate + H(+)</text>
        <dbReference type="Rhea" id="RHEA:17473"/>
        <dbReference type="ChEBI" id="CHEBI:15377"/>
        <dbReference type="ChEBI" id="CHEBI:15378"/>
        <dbReference type="ChEBI" id="CHEBI:15740"/>
        <dbReference type="ChEBI" id="CHEBI:37565"/>
        <dbReference type="ChEBI" id="CHEBI:58462"/>
        <dbReference type="EC" id="3.5.4.16"/>
    </reaction>
</comment>
<dbReference type="GO" id="GO:0003934">
    <property type="term" value="F:GTP cyclohydrolase I activity"/>
    <property type="evidence" value="ECO:0007669"/>
    <property type="project" value="UniProtKB-UniRule"/>
</dbReference>
<keyword evidence="6" id="KW-0862">Zinc</keyword>
<dbReference type="AlphaFoldDB" id="A0A1H7UGW1"/>
<dbReference type="InterPro" id="IPR001474">
    <property type="entry name" value="GTP_CycHdrlase_I"/>
</dbReference>
<dbReference type="PROSITE" id="PS00860">
    <property type="entry name" value="GTP_CYCLOHYDROL_1_2"/>
    <property type="match status" value="1"/>
</dbReference>
<dbReference type="SUPFAM" id="SSF55620">
    <property type="entry name" value="Tetrahydrobiopterin biosynthesis enzymes-like"/>
    <property type="match status" value="1"/>
</dbReference>
<feature type="binding site" evidence="6">
    <location>
        <position position="183"/>
    </location>
    <ligand>
        <name>Zn(2+)</name>
        <dbReference type="ChEBI" id="CHEBI:29105"/>
    </ligand>
</feature>
<evidence type="ECO:0000313" key="9">
    <source>
        <dbReference type="Proteomes" id="UP000198990"/>
    </source>
</evidence>
<comment type="pathway">
    <text evidence="2 6">Cofactor biosynthesis; 7,8-dihydroneopterin triphosphate biosynthesis; 7,8-dihydroneopterin triphosphate from GTP: step 1/1.</text>
</comment>
<sequence length="223" mass="25636">MLLIKENINFVEDNYEYIKHKIKSMSPYRNLEEYNLEITDEVKSRYSSIIAEIGEDVGREGLVKTPERAAKAMLFLTQGYQQDAVEILKGAMFKESYDEMVIIKDIELYSLCEHHMLPFFGKAHIAYIPNGHIVGLSKIPRVVDVFARRLQVQERLTHDILECINNTLKPKGVAVVIEASHMCMMMRGVQKQNSVTTTSGFRGQFEKIETRNEFLKLISSKLS</sequence>
<dbReference type="InterPro" id="IPR018234">
    <property type="entry name" value="GTP_CycHdrlase_I_CS"/>
</dbReference>
<proteinExistence type="inferred from homology"/>
<dbReference type="EMBL" id="FNZN01000007">
    <property type="protein sequence ID" value="SEL96292.1"/>
    <property type="molecule type" value="Genomic_DNA"/>
</dbReference>
<dbReference type="FunFam" id="3.30.1130.10:FF:000001">
    <property type="entry name" value="GTP cyclohydrolase 1"/>
    <property type="match status" value="1"/>
</dbReference>
<dbReference type="Gene3D" id="3.30.1130.10">
    <property type="match status" value="1"/>
</dbReference>
<dbReference type="InterPro" id="IPR020602">
    <property type="entry name" value="GTP_CycHdrlase_I_dom"/>
</dbReference>
<dbReference type="GO" id="GO:0006730">
    <property type="term" value="P:one-carbon metabolic process"/>
    <property type="evidence" value="ECO:0007669"/>
    <property type="project" value="UniProtKB-UniRule"/>
</dbReference>
<dbReference type="NCBIfam" id="NF006826">
    <property type="entry name" value="PRK09347.1-3"/>
    <property type="match status" value="1"/>
</dbReference>
<keyword evidence="4 6" id="KW-0554">One-carbon metabolism</keyword>
<comment type="similarity">
    <text evidence="3 6">Belongs to the GTP cyclohydrolase I family.</text>
</comment>
<dbReference type="InterPro" id="IPR043133">
    <property type="entry name" value="GTP-CH-I_C/QueF"/>
</dbReference>
<dbReference type="HAMAP" id="MF_00223">
    <property type="entry name" value="FolE"/>
    <property type="match status" value="1"/>
</dbReference>
<keyword evidence="5 6" id="KW-0378">Hydrolase</keyword>
<dbReference type="InterPro" id="IPR043134">
    <property type="entry name" value="GTP-CH-I_N"/>
</dbReference>
<evidence type="ECO:0000256" key="4">
    <source>
        <dbReference type="ARBA" id="ARBA00022563"/>
    </source>
</evidence>
<dbReference type="NCBIfam" id="TIGR00063">
    <property type="entry name" value="folE"/>
    <property type="match status" value="1"/>
</dbReference>
<dbReference type="UniPathway" id="UPA00848">
    <property type="reaction ID" value="UER00151"/>
</dbReference>
<organism evidence="8 9">
    <name type="scientific">Maribacter orientalis</name>
    <dbReference type="NCBI Taxonomy" id="228957"/>
    <lineage>
        <taxon>Bacteria</taxon>
        <taxon>Pseudomonadati</taxon>
        <taxon>Bacteroidota</taxon>
        <taxon>Flavobacteriia</taxon>
        <taxon>Flavobacteriales</taxon>
        <taxon>Flavobacteriaceae</taxon>
        <taxon>Maribacter</taxon>
    </lineage>
</organism>
<evidence type="ECO:0000256" key="5">
    <source>
        <dbReference type="ARBA" id="ARBA00022801"/>
    </source>
</evidence>
<accession>A0A1H7UGW1</accession>